<dbReference type="Gene3D" id="1.20.920.30">
    <property type="match status" value="1"/>
</dbReference>
<dbReference type="InterPro" id="IPR041658">
    <property type="entry name" value="AAA_lid_11"/>
</dbReference>
<dbReference type="InterPro" id="IPR043160">
    <property type="entry name" value="Dynein_C_barrel"/>
</dbReference>
<dbReference type="Gene3D" id="1.10.8.710">
    <property type="match status" value="1"/>
</dbReference>
<dbReference type="Gene3D" id="1.10.472.130">
    <property type="match status" value="1"/>
</dbReference>
<evidence type="ECO:0000256" key="4">
    <source>
        <dbReference type="ARBA" id="ARBA00022197"/>
    </source>
</evidence>
<reference evidence="18" key="1">
    <citation type="submission" date="2021-10" db="EMBL/GenBank/DDBJ databases">
        <title>Tropical sea cucumber genome reveals ecological adaptation and Cuvierian tubules defense mechanism.</title>
        <authorList>
            <person name="Chen T."/>
        </authorList>
    </citation>
    <scope>NUCLEOTIDE SEQUENCE</scope>
    <source>
        <strain evidence="18">Nanhai2018</strain>
        <tissue evidence="18">Muscle</tissue>
    </source>
</reference>
<dbReference type="Gene3D" id="1.10.287.2620">
    <property type="match status" value="1"/>
</dbReference>
<dbReference type="Gene3D" id="3.10.490.20">
    <property type="match status" value="1"/>
</dbReference>
<keyword evidence="8" id="KW-0547">Nucleotide-binding</keyword>
<dbReference type="CDD" id="cd00009">
    <property type="entry name" value="AAA"/>
    <property type="match status" value="2"/>
</dbReference>
<dbReference type="FunFam" id="3.40.50.300:FF:000373">
    <property type="entry name" value="Cytoplasmic dynein heavy chain 2"/>
    <property type="match status" value="1"/>
</dbReference>
<dbReference type="Pfam" id="PF08385">
    <property type="entry name" value="DHC_N1"/>
    <property type="match status" value="1"/>
</dbReference>
<dbReference type="Pfam" id="PF12775">
    <property type="entry name" value="AAA_7"/>
    <property type="match status" value="1"/>
</dbReference>
<comment type="subunit">
    <text evidence="3">Consists of at least two heavy chains and a number of intermediate and light chains.</text>
</comment>
<keyword evidence="13" id="KW-0206">Cytoskeleton</keyword>
<dbReference type="InterPro" id="IPR027417">
    <property type="entry name" value="P-loop_NTPase"/>
</dbReference>
<feature type="domain" description="AAA+ ATPase" evidence="17">
    <location>
        <begin position="1901"/>
        <end position="2043"/>
    </location>
</feature>
<dbReference type="FunFam" id="1.10.8.1220:FF:000002">
    <property type="entry name" value="cytoplasmic dynein 1 heavy chain 1-like"/>
    <property type="match status" value="1"/>
</dbReference>
<dbReference type="Gene3D" id="1.20.920.20">
    <property type="match status" value="1"/>
</dbReference>
<evidence type="ECO:0000256" key="1">
    <source>
        <dbReference type="ARBA" id="ARBA00004245"/>
    </source>
</evidence>
<evidence type="ECO:0000256" key="2">
    <source>
        <dbReference type="ARBA" id="ARBA00008887"/>
    </source>
</evidence>
<comment type="subcellular location">
    <subcellularLocation>
        <location evidence="1">Cytoplasm</location>
        <location evidence="1">Cytoskeleton</location>
    </subcellularLocation>
</comment>
<dbReference type="InterPro" id="IPR035706">
    <property type="entry name" value="AAA_9"/>
</dbReference>
<dbReference type="FunFam" id="1.10.8.720:FF:000003">
    <property type="entry name" value="Cytoplasmic dynein heavy chain 2"/>
    <property type="match status" value="1"/>
</dbReference>
<dbReference type="FunFam" id="3.40.50.300:FF:000517">
    <property type="entry name" value="Cytoplasmic dynein heavy chain 1"/>
    <property type="match status" value="1"/>
</dbReference>
<dbReference type="InterPro" id="IPR024743">
    <property type="entry name" value="Dynein_HC_stalk"/>
</dbReference>
<keyword evidence="19" id="KW-1185">Reference proteome</keyword>
<dbReference type="SUPFAM" id="SSF52540">
    <property type="entry name" value="P-loop containing nucleoside triphosphate hydrolases"/>
    <property type="match status" value="4"/>
</dbReference>
<dbReference type="FunFam" id="1.20.920.20:FF:000002">
    <property type="entry name" value="Cytoplasmic dynein 1 heavy chain"/>
    <property type="match status" value="1"/>
</dbReference>
<dbReference type="InterPro" id="IPR054354">
    <property type="entry name" value="DYNC2H1-like_lid"/>
</dbReference>
<evidence type="ECO:0000256" key="9">
    <source>
        <dbReference type="ARBA" id="ARBA00022840"/>
    </source>
</evidence>
<dbReference type="GO" id="GO:0008569">
    <property type="term" value="F:minus-end-directed microtubule motor activity"/>
    <property type="evidence" value="ECO:0007669"/>
    <property type="project" value="InterPro"/>
</dbReference>
<sequence>MAANSDTESQSSQVAADVPAFVSYLRKIVPLLLEDGEPSAALDNALSNNNQTQDLMKKFLSDPQTKCFQIERNVVREEDEEEKSDLSEASDSDAEVNYSVSTDVHFTSTKMASVVFLKRGPIVDAEKSIAGQVRVINLSDGSPFEILHAYVSNAVSPFFKSYVKSTGKVDRDGDKMAPSVEKKIVELEMGLLHLQQNIDIPDVSLPIHNTITTMIRKCEEEGRKPKVIDFADKAEDSTFLNTLQTGVGRWIREIQKVTKLDRDPGSGTALQEISFWLNLERALFKIQEKRESLEVALTLEVLKHGKRFHATVSFDTDTGLKQALATVADYSPLMKDFPLDDLLAATELDRIRQAILAIFMHLKKIRNTKYPIQRALRLIEAISRDLSSQLLKVLGTRRLMHISFDEFEKVMLACFEVFGTWDDEYEKLQGLLRDIVKKKKEDSLKMVWRVSPAHKKLQSRLEEMRKFRRQHEQLRAVIARVLRPAVTPQVPSSPAATPDEPPSGNINELLMDAADANAIEEVNLAYENVREVDGLDVTNEGKDAWEAAMKRYDERIDRVETRITARLRDQLGTAKNANEMFRIFSRFNALFVRPHIRGAIREYQTQLIQRVKDDIGSLHDKFKVQYPQSKASKMSKIRDLPPVSGSIIWAKQIDRQLAAYMKRVEDVLGKGWENHVEGQKLKSDGDSFRAKLSTQELFDDWSRKVQMRQFGVSGPIFSIEAQKARSGARTNVLKLKVNFSPDIITLSKEVRNLKWLGFRVPLAIVNKAHQANQLYPFAISLIESIRTNERTSEKVEERPSISLLVAGLKKDVQGLIAEGMVLTWDNYRLDTYVQKLADAVFNHQEKVDDLLLVEEKIDQEVKSLDTCDYNSDTFAEILSRIQKLVDDLNLRSYSNLPQWVAKLDEEVEKRLAKRLEAGIKAWTKVLLGKNQDAMEDNMDTDGPVKHKPGGDPQIQGLVHEIRITNQVMYLSPPIEDARHQLLQQLFAWERHILAQRRLESSRYQVGVEQHEGKAAATYRSLLCKLPAGQNLLEDGYAAVESIVKEVNAYVNVWLQYQSLWDMQPHNVYSKLGEDTKKWMKLLTEIRQSRTTFDNADTRKEFGPIVIDYGKVQSKVNMKYDSWHKEILSKFGNRLGSEMTEFHAALSKSRTELEQHSVDTASTSDAVSFITYVQNLKRKHRAWEKQVLTYQEGQKLLERQRYQFPSSWLYVDNIDGEWGAYNEIMKRKDTAIQQQVASLQMKIVSEDKTVEARTGELLAEWDKDKPIQGDLKPEAASNALTIFEGKFTRLKEDRDNIAKAKEALELQEIGVVSPSEERVQVALEELQDLKGVWIELSKIWEQIDELKEKTWLSVAPRKLRQSIDGLQNQLKGMPARLRQYSSYEHVQRLLKGYAKVNMLVTELKSEALKERHWKQLMRQLRVNWVLSELTLGQIWDVDLQKNESIIRDVINIAQGEMALEEFLKQVRESWQTYQLDLINYQNKCRLIRGWDDLFNKVKEHINSVAAMKLSPYYKVFEEEAQTWEEKLNRINALFDVWIDVQRRWVYLEGIFTGSADIKHLLPVETQRFSSISTEFLALMKKVTKAPLVLDVVNIPGVQRSLERLADLLGKIQKALGEYLERERASFPRFYFVGDEDLLEIIGNSKNVRRLQKHIKKMFAGVHALILDEEDQLVKGIASKEGEEVTFKTPVSIAEHPKINEWLTLVENEMQITLAKLLASAVAGISQFKEGTIEPAKYLDWIDQYQAQLVVLSVQISWSESTDKALAAVAQNGGKDMKPLEGVLKMVEDTLQVLADSVLQEQPPVRRKKLEHMITELVHQRDVTRTLIQTKVSGPTAFEWLSQMRFYFDPKHSDVLQQLSICMANAKFNYGFEYLGVQEKLVQTPLTDRCYLTMTQALEGRLGGSPFGPAGTGKTESVKALGHQLGRFVLVFNCDERFDFQAMGRIFVGLCQVGAWGCFDEFNRLEERMLSAVSQQIQTIQEALKERATDEKKGEEIIVELVSKQVRVNPDMAIFITMNPGYAGRSNLPDNLKKLFRSLAMTKPDRQLIAEVMLYSQGFRSAEKLASKIVPFFRLCDEQLSSQFHYDFGLRALKSVLVSAGNVKRDRIQRIKAEMKERGESADEGVIAENLPEQEILIQSVCETMVPKLVAEDIPLLYSLLSDVFPGVQYTQAEMKALRKELASVCKMMHLTYGEGDEIGSLWVEKVLQLYQISQLNHGLMMVGPSGSGKSTAWKVLLKALERLEGIEGVSHVIDPKAISKEDLYGSLDPNTREWTDGLFTHILRKIIDNVRGEINKRQWIIFDGDVDPEWVENLNSVLDDNKLLTLPNGERLSIPPNVRIMFEVQDLRFATMATVSRCGMVWFSEDVLSTELIFENFLATLRNAPVEEMEDTGHLSTTAAPEGEEHLSPLMQIQNDCAAVLSPQFTPDGLVIKALEFASTQEHIMDFTRLRALGSLFSMLHQGVRNIVHYNSAHPDFPMQQDHLERYMTKYLIYSVVWSFTGDSKWKCRNELGDFIRGSTTIPLPPQTNISIVDYEVAITGEWVPWQAKVPQIEVETHKVGAPDVVVPTMDTVRHEALLYTWLAEHKPMVLCGPPGSGKTMTLFSALRALPDMEVVGLNFSSATTPELMLKTFDHYCEYRRTPNGVVLSPVQLGKWLVVFCDEINLPDMDRYGTQRVISFLRQMLEHGGFYRTSDQAWVTFERIQFVGACNPPTDPGRKPLSHRFLRHVPVVYVDYPGPASLTQIYGTFNRAMLRLVPTLRAYAEPLTNAMVEFYSLSQEKFTQDMQPHYIYSPREMTRWVRGIVEALRPLETLSVEGLVRIWAHEALRLFQDRLVEDEERLWTDQNIDAVAMKHFPNINKQEALGRPILFSNWLSKDYIPVDQEELRDYTKARLKVFYEEELDVPLVLFNEVLDHVLRIDRIFRQPQGHLLLIGVSGAGKTTLSRFVAWMNGLSIVQVKVHNKYSAEDFDEDLRSVLRRAGCKDEKICFIMDESNVLDSSFLERMNTLLANGEVPGLFEGDEYTTLMTQCKEGTQRHGLMLDTSEELYKWFTQQVIQNLHVVFTMNPSSEGLKDRAATSPALFNRCVLNWFGDWSTHALFQVGKEFTNRVDLDKSDYIPPSYMPKAYEGVPNNPTHRDAIVNAYVYVHQTLHQANQRLQKRGGRVMAITPRHYLDFINHYVKLYTEKRADLEEQQLHLNVGLQKIKETVEQVEELQKSLALKSQELEAKNAAANAKLKQMVKDQQEAEQKKVTSQEIQAALAVQTKEIAEKQSSVMAELSKVEPAVRDAQQAVKGIKKQHLVEIRSMGNPPPLVKLALESICFLLGESKTDWKSIRSVIIKDNFISTIVNFSTEDIRDDIREKMRTKYLSNPDYSFEKMNRASAACGPMAKWAIAQIEYSEMLNKVDPLRSELARLESEANKNKQKQEQVNRLIADLEKSIAKYKEEYAQLISQAQAIKADLEAVEIKVNRSTALLKSLSSERDRWEGSSESFQNQMSTILGDVLLSTAFMAYAGYFDQHMRQSLFNSWAAHLQEARIKFRPDIARVEYLSNADERLAWQANALPTDDLCTENAIMLKRFNRYPLIIDPSGQATEFIMNEYREKKISKTSFLDDAFRKNLESSLRFGNPLLVQDVENYDPILNPVLNREVRRTGGRVLISLGDQDIDLSPSFMIFLSTRDPTVEFPPDLCSRVTFVNFTVTRSSLQSQCLNQVLKAERPDVDEKRSDLLKLQGEFHLRLRHLEKSLLQALNETKGRILDDDRIITTLETLKKEAAEVTKKVEETDEVMAEVEMVSQQYLYLAQSCSSIYFNLEALNLVHFLYQYSLQFFLDIFNAVLNENPNLLNVTDHSSRLSIITRDLFQISYSRVARGMLHQDRILFAVLMSKIHLKGISSEPEYETEFQHFLRGTEANIQGNSFPKMEGLSSEQVEAMFRLSKLPAFEGLPEFVQRNSSTETFGEVTVMEFLKWMALATPEQSVPYCWKEVVSLSPIGKSLYQLLVIQAFRPDRLLAATQQFIVAVFGEQFAHTAEQELDLANIVENEMKSHTPILMCSVPGYDASGRVDDLAAQTNKTITSIAIGSAEGFSQADKAINSATRSGKWVMLKNVHLAPQWLVQLEKKLHSLSPHANFRLFLTMEINPKIPVNMLRAGRIFVFEPPPGVKANLLRTFSTVPASRMNKAPSERARLYFLLAWLHAIIQERLVYSPIGWAKKYEFSESDLRCACDTLDIWIDTVAKGRSNLPPDRVPWDAMKTLLSQCIYGGRIDNDFDQRLLTAFVDKLFTSKSFDAEFPLINEGAAGLNINIPDGTRREQFVQWVESLPDNQTPSWLGLPNNAEKVLLTTQGSSLISKMLKMQMLEDDEEFTKASSVSTAAGEESRKRHTSDGRPAWMRTLLMSAKSWLTLMPKSLTTLKRTAENIKDPLFRFFEREINHGAQLLRNVRDDLGKVVLVCEGKKKQTNHERALLSDLAKGILPSSWNQYTVPRGLTVIQWVSDFSERIKQLQKISTSAGSGGIKELKTQKVWLGGLFTPEAYITATRQFVAQANSWSLEELELQITISDQGQQLQMDDCSFIVTGLKLQGANCKQNKLQLSTAIQTELSETSIKWIRVEGNVKTSQKSSDKVLLPVYLNHTRAELLFTVEMTASGDKAKDLNFYERGVALLCSGLLG</sequence>
<proteinExistence type="inferred from homology"/>
<evidence type="ECO:0000256" key="6">
    <source>
        <dbReference type="ARBA" id="ARBA00022701"/>
    </source>
</evidence>
<evidence type="ECO:0000259" key="17">
    <source>
        <dbReference type="SMART" id="SM00382"/>
    </source>
</evidence>
<feature type="domain" description="AAA+ ATPase" evidence="17">
    <location>
        <begin position="2926"/>
        <end position="3092"/>
    </location>
</feature>
<dbReference type="FunFam" id="3.40.50.300:FF:001956">
    <property type="entry name" value="Dynein cytoplasmic 1 heavy chain 1"/>
    <property type="match status" value="1"/>
</dbReference>
<dbReference type="Pfam" id="PF12780">
    <property type="entry name" value="AAA_8"/>
    <property type="match status" value="1"/>
</dbReference>
<evidence type="ECO:0000256" key="16">
    <source>
        <dbReference type="SAM" id="MobiDB-lite"/>
    </source>
</evidence>
<dbReference type="Pfam" id="PF18199">
    <property type="entry name" value="Dynein_C"/>
    <property type="match status" value="1"/>
</dbReference>
<dbReference type="Pfam" id="PF08393">
    <property type="entry name" value="DHC_N2"/>
    <property type="match status" value="1"/>
</dbReference>
<dbReference type="InterPro" id="IPR003593">
    <property type="entry name" value="AAA+_ATPase"/>
</dbReference>
<feature type="domain" description="AAA+ ATPase" evidence="17">
    <location>
        <begin position="2584"/>
        <end position="2734"/>
    </location>
</feature>
<dbReference type="FunFam" id="1.20.920.30:FF:000001">
    <property type="entry name" value="Cytoplasmic dynein heavy chain 1"/>
    <property type="match status" value="1"/>
</dbReference>
<dbReference type="FunFam" id="3.40.50.300:FF:000071">
    <property type="entry name" value="Cytoplasmic dynein heavy chain 1"/>
    <property type="match status" value="1"/>
</dbReference>
<organism evidence="18 19">
    <name type="scientific">Holothuria leucospilota</name>
    <name type="common">Black long sea cucumber</name>
    <name type="synonym">Mertensiothuria leucospilota</name>
    <dbReference type="NCBI Taxonomy" id="206669"/>
    <lineage>
        <taxon>Eukaryota</taxon>
        <taxon>Metazoa</taxon>
        <taxon>Echinodermata</taxon>
        <taxon>Eleutherozoa</taxon>
        <taxon>Echinozoa</taxon>
        <taxon>Holothuroidea</taxon>
        <taxon>Aspidochirotacea</taxon>
        <taxon>Aspidochirotida</taxon>
        <taxon>Holothuriidae</taxon>
        <taxon>Holothuria</taxon>
    </lineage>
</organism>
<dbReference type="Pfam" id="PF12774">
    <property type="entry name" value="AAA_6"/>
    <property type="match status" value="1"/>
</dbReference>
<dbReference type="InterPro" id="IPR004273">
    <property type="entry name" value="Dynein_heavy_D6_P-loop"/>
</dbReference>
<dbReference type="Proteomes" id="UP001152320">
    <property type="component" value="Chromosome 3"/>
</dbReference>
<evidence type="ECO:0000256" key="11">
    <source>
        <dbReference type="ARBA" id="ARBA00023054"/>
    </source>
</evidence>
<dbReference type="GO" id="GO:0051959">
    <property type="term" value="F:dynein light intermediate chain binding"/>
    <property type="evidence" value="ECO:0007669"/>
    <property type="project" value="InterPro"/>
</dbReference>
<dbReference type="InterPro" id="IPR042222">
    <property type="entry name" value="Dynein_2_N"/>
</dbReference>
<evidence type="ECO:0000256" key="5">
    <source>
        <dbReference type="ARBA" id="ARBA00022490"/>
    </source>
</evidence>
<dbReference type="FunFam" id="3.40.50.300:FF:002655">
    <property type="entry name" value="Dynein cytoplasmic 1 heavy chain 1"/>
    <property type="match status" value="1"/>
</dbReference>
<gene>
    <name evidence="18" type="ORF">HOLleu_08682</name>
</gene>
<evidence type="ECO:0000313" key="19">
    <source>
        <dbReference type="Proteomes" id="UP001152320"/>
    </source>
</evidence>
<evidence type="ECO:0000256" key="8">
    <source>
        <dbReference type="ARBA" id="ARBA00022741"/>
    </source>
</evidence>
<keyword evidence="12" id="KW-0505">Motor protein</keyword>
<dbReference type="InterPro" id="IPR013602">
    <property type="entry name" value="Dynein_heavy_linker"/>
</dbReference>
<keyword evidence="5" id="KW-0963">Cytoplasm</keyword>
<dbReference type="InterPro" id="IPR035699">
    <property type="entry name" value="AAA_6"/>
</dbReference>
<dbReference type="FunFam" id="1.10.472.130:FF:000002">
    <property type="entry name" value="Cytoplasmic dynein heavy chain 1"/>
    <property type="match status" value="1"/>
</dbReference>
<dbReference type="GO" id="GO:0007018">
    <property type="term" value="P:microtubule-based movement"/>
    <property type="evidence" value="ECO:0007669"/>
    <property type="project" value="InterPro"/>
</dbReference>
<dbReference type="Gene3D" id="1.10.8.720">
    <property type="entry name" value="Region D6 of dynein motor"/>
    <property type="match status" value="1"/>
</dbReference>
<dbReference type="OrthoDB" id="14187at2759"/>
<dbReference type="InterPro" id="IPR041466">
    <property type="entry name" value="Dynein_AAA5_ext"/>
</dbReference>
<dbReference type="PANTHER" id="PTHR46532:SF4">
    <property type="entry name" value="AAA+ ATPASE DOMAIN-CONTAINING PROTEIN"/>
    <property type="match status" value="1"/>
</dbReference>
<comment type="similarity">
    <text evidence="2">Belongs to the dynein heavy chain family.</text>
</comment>
<dbReference type="Pfam" id="PF22597">
    <property type="entry name" value="DYN_lid"/>
    <property type="match status" value="1"/>
</dbReference>
<dbReference type="Pfam" id="PF17852">
    <property type="entry name" value="Dynein_AAA_lid"/>
    <property type="match status" value="1"/>
</dbReference>
<dbReference type="InterPro" id="IPR042219">
    <property type="entry name" value="AAA_lid_11_sf"/>
</dbReference>
<name>A0A9Q1CHW7_HOLLE</name>
<dbReference type="FunFam" id="1.20.58.1120:FF:000003">
    <property type="entry name" value="Cytoplasmic dynein heavy chain 1"/>
    <property type="match status" value="1"/>
</dbReference>
<dbReference type="Gene3D" id="1.20.140.100">
    <property type="entry name" value="Dynein heavy chain, N-terminal domain 2"/>
    <property type="match status" value="1"/>
</dbReference>
<evidence type="ECO:0000256" key="15">
    <source>
        <dbReference type="SAM" id="Coils"/>
    </source>
</evidence>
<feature type="compositionally biased region" description="Basic and acidic residues" evidence="16">
    <location>
        <begin position="4375"/>
        <end position="4384"/>
    </location>
</feature>
<keyword evidence="7" id="KW-0677">Repeat</keyword>
<dbReference type="Gene3D" id="1.20.1270.280">
    <property type="match status" value="1"/>
</dbReference>
<dbReference type="Gene3D" id="3.40.50.300">
    <property type="entry name" value="P-loop containing nucleotide triphosphate hydrolases"/>
    <property type="match status" value="5"/>
</dbReference>
<evidence type="ECO:0000256" key="13">
    <source>
        <dbReference type="ARBA" id="ARBA00023212"/>
    </source>
</evidence>
<dbReference type="GO" id="GO:0005858">
    <property type="term" value="C:axonemal dynein complex"/>
    <property type="evidence" value="ECO:0007669"/>
    <property type="project" value="TreeGrafter"/>
</dbReference>
<dbReference type="InterPro" id="IPR024317">
    <property type="entry name" value="Dynein_heavy_chain_D4_dom"/>
</dbReference>
<protein>
    <recommendedName>
        <fullName evidence="4">Dynein heavy chain, cytoplasmic</fullName>
    </recommendedName>
    <alternativeName>
        <fullName evidence="14">Dynein heavy chain, cytosolic</fullName>
    </alternativeName>
</protein>
<dbReference type="Pfam" id="PF03028">
    <property type="entry name" value="Dynein_heavy"/>
    <property type="match status" value="1"/>
</dbReference>
<dbReference type="Gene3D" id="1.10.8.1220">
    <property type="match status" value="1"/>
</dbReference>
<keyword evidence="6" id="KW-0493">Microtubule</keyword>
<dbReference type="InterPro" id="IPR026983">
    <property type="entry name" value="DHC"/>
</dbReference>
<evidence type="ECO:0000256" key="12">
    <source>
        <dbReference type="ARBA" id="ARBA00023175"/>
    </source>
</evidence>
<dbReference type="GO" id="GO:0045505">
    <property type="term" value="F:dynein intermediate chain binding"/>
    <property type="evidence" value="ECO:0007669"/>
    <property type="project" value="InterPro"/>
</dbReference>
<dbReference type="FunFam" id="1.20.1270.280:FF:000004">
    <property type="entry name" value="Cytoplasmic dynein heavy chain 2"/>
    <property type="match status" value="1"/>
</dbReference>
<evidence type="ECO:0000256" key="14">
    <source>
        <dbReference type="ARBA" id="ARBA00033439"/>
    </source>
</evidence>
<dbReference type="GO" id="GO:0005874">
    <property type="term" value="C:microtubule"/>
    <property type="evidence" value="ECO:0007669"/>
    <property type="project" value="UniProtKB-KW"/>
</dbReference>
<feature type="coiled-coil region" evidence="15">
    <location>
        <begin position="3399"/>
        <end position="3468"/>
    </location>
</feature>
<dbReference type="InterPro" id="IPR013594">
    <property type="entry name" value="Dynein_heavy_tail"/>
</dbReference>
<dbReference type="Gene3D" id="3.20.180.20">
    <property type="entry name" value="Dynein heavy chain, N-terminal domain 2"/>
    <property type="match status" value="1"/>
</dbReference>
<evidence type="ECO:0000256" key="10">
    <source>
        <dbReference type="ARBA" id="ARBA00023017"/>
    </source>
</evidence>
<dbReference type="FunFam" id="3.40.50.300:FF:000122">
    <property type="entry name" value="Cytoplasmic dynein 1 heavy chain"/>
    <property type="match status" value="1"/>
</dbReference>
<dbReference type="PANTHER" id="PTHR46532">
    <property type="entry name" value="MALE FERTILITY FACTOR KL5"/>
    <property type="match status" value="1"/>
</dbReference>
<feature type="coiled-coil region" evidence="15">
    <location>
        <begin position="3202"/>
        <end position="3250"/>
    </location>
</feature>
<dbReference type="GO" id="GO:0005524">
    <property type="term" value="F:ATP binding"/>
    <property type="evidence" value="ECO:0007669"/>
    <property type="project" value="UniProtKB-KW"/>
</dbReference>
<dbReference type="FunFam" id="3.20.180.20:FF:000002">
    <property type="entry name" value="Cytoplasmic dynein heavy chain 1"/>
    <property type="match status" value="1"/>
</dbReference>
<dbReference type="Pfam" id="PF12777">
    <property type="entry name" value="MT"/>
    <property type="match status" value="1"/>
</dbReference>
<dbReference type="Pfam" id="PF18198">
    <property type="entry name" value="AAA_lid_11"/>
    <property type="match status" value="1"/>
</dbReference>
<dbReference type="InterPro" id="IPR041228">
    <property type="entry name" value="Dynein_C"/>
</dbReference>
<dbReference type="Pfam" id="PF12781">
    <property type="entry name" value="AAA_9"/>
    <property type="match status" value="1"/>
</dbReference>
<dbReference type="FunFam" id="1.10.287.2620:FF:000001">
    <property type="entry name" value="Cytoplasmic dynein heavy chain 1"/>
    <property type="match status" value="1"/>
</dbReference>
<evidence type="ECO:0000256" key="3">
    <source>
        <dbReference type="ARBA" id="ARBA00011655"/>
    </source>
</evidence>
<feature type="region of interest" description="Disordered" evidence="16">
    <location>
        <begin position="4365"/>
        <end position="4384"/>
    </location>
</feature>
<keyword evidence="9" id="KW-0067">ATP-binding</keyword>
<dbReference type="FunFam" id="1.20.140.100:FF:000002">
    <property type="entry name" value="Cytoplasmic dynein heavy chain 1"/>
    <property type="match status" value="1"/>
</dbReference>
<evidence type="ECO:0000313" key="18">
    <source>
        <dbReference type="EMBL" id="KAJ8045637.1"/>
    </source>
</evidence>
<dbReference type="InterPro" id="IPR042228">
    <property type="entry name" value="Dynein_linker_3"/>
</dbReference>
<dbReference type="Gene3D" id="1.20.58.1120">
    <property type="match status" value="1"/>
</dbReference>
<comment type="caution">
    <text evidence="18">The sequence shown here is derived from an EMBL/GenBank/DDBJ whole genome shotgun (WGS) entry which is preliminary data.</text>
</comment>
<keyword evidence="10" id="KW-0243">Dynein</keyword>
<dbReference type="InterPro" id="IPR043157">
    <property type="entry name" value="Dynein_AAA1S"/>
</dbReference>
<keyword evidence="11 15" id="KW-0175">Coiled coil</keyword>
<dbReference type="SMART" id="SM00382">
    <property type="entry name" value="AAA"/>
    <property type="match status" value="4"/>
</dbReference>
<dbReference type="FunFam" id="1.10.8.710:FF:000005">
    <property type="entry name" value="Cytoplasmic dynein heavy chain 1"/>
    <property type="match status" value="1"/>
</dbReference>
<evidence type="ECO:0000256" key="7">
    <source>
        <dbReference type="ARBA" id="ARBA00022737"/>
    </source>
</evidence>
<dbReference type="Gene3D" id="6.10.140.1060">
    <property type="match status" value="1"/>
</dbReference>
<dbReference type="EMBL" id="JAIZAY010000003">
    <property type="protein sequence ID" value="KAJ8045637.1"/>
    <property type="molecule type" value="Genomic_DNA"/>
</dbReference>
<accession>A0A9Q1CHW7</accession>
<feature type="domain" description="AAA+ ATPase" evidence="17">
    <location>
        <begin position="2214"/>
        <end position="2365"/>
    </location>
</feature>
<dbReference type="FunFam" id="3.10.490.20:FF:000004">
    <property type="entry name" value="Cytoplasmic dynein heavy chain 2"/>
    <property type="match status" value="1"/>
</dbReference>